<organism evidence="1 2">
    <name type="scientific">Citrus sinensis</name>
    <name type="common">Sweet orange</name>
    <name type="synonym">Citrus aurantium var. sinensis</name>
    <dbReference type="NCBI Taxonomy" id="2711"/>
    <lineage>
        <taxon>Eukaryota</taxon>
        <taxon>Viridiplantae</taxon>
        <taxon>Streptophyta</taxon>
        <taxon>Embryophyta</taxon>
        <taxon>Tracheophyta</taxon>
        <taxon>Spermatophyta</taxon>
        <taxon>Magnoliopsida</taxon>
        <taxon>eudicotyledons</taxon>
        <taxon>Gunneridae</taxon>
        <taxon>Pentapetalae</taxon>
        <taxon>rosids</taxon>
        <taxon>malvids</taxon>
        <taxon>Sapindales</taxon>
        <taxon>Rutaceae</taxon>
        <taxon>Aurantioideae</taxon>
        <taxon>Citrus</taxon>
    </lineage>
</organism>
<dbReference type="EMBL" id="CM039174">
    <property type="protein sequence ID" value="KAH9751849.1"/>
    <property type="molecule type" value="Genomic_DNA"/>
</dbReference>
<evidence type="ECO:0000313" key="1">
    <source>
        <dbReference type="EMBL" id="KAH9751849.1"/>
    </source>
</evidence>
<protein>
    <submittedName>
        <fullName evidence="1">Uncharacterized protein</fullName>
    </submittedName>
</protein>
<comment type="caution">
    <text evidence="1">The sequence shown here is derived from an EMBL/GenBank/DDBJ whole genome shotgun (WGS) entry which is preliminary data.</text>
</comment>
<evidence type="ECO:0000313" key="2">
    <source>
        <dbReference type="Proteomes" id="UP000829398"/>
    </source>
</evidence>
<accession>A0ACB8KBW7</accession>
<gene>
    <name evidence="1" type="ORF">KPL71_014467</name>
</gene>
<name>A0ACB8KBW7_CITSI</name>
<reference evidence="2" key="1">
    <citation type="journal article" date="2023" name="Hortic. Res.">
        <title>A chromosome-level phased genome enabling allele-level studies in sweet orange: a case study on citrus Huanglongbing tolerance.</title>
        <authorList>
            <person name="Wu B."/>
            <person name="Yu Q."/>
            <person name="Deng Z."/>
            <person name="Duan Y."/>
            <person name="Luo F."/>
            <person name="Gmitter F. Jr."/>
        </authorList>
    </citation>
    <scope>NUCLEOTIDE SEQUENCE [LARGE SCALE GENOMIC DNA]</scope>
    <source>
        <strain evidence="2">cv. Valencia</strain>
    </source>
</reference>
<dbReference type="Proteomes" id="UP000829398">
    <property type="component" value="Chromosome 5"/>
</dbReference>
<sequence length="633" mass="72982">MATLNDSTFREEQSTTRPPFYDGNDYAYWKTRMRIYLQALDYEIWEVVCDGPFMPMFRDEVGDDIPKPSSQWKFHRVSSCESAQEIWNKLEVVYEGTNQVKESKISRYTRQYELFQMEQNENVYSMYTRFTDIVNTLGALGKTFSNSEKVKKIIRSLPKEWRPKRITIEEAKDLNTLPLDDLIGSLISYEEDLAAEKGHEEKKKSIALKASKYESDGESEPDDEELVMLARRFRKFFKKTGDRRNFRNFKNHKEKKEAITCYECKKPGHIRSECPLINKLKKKAMVATWDDSEEESSDEEGSQEVSNLVLMAIGGDDDLNEGLKKKKNKWYLDSGCSRHMTRNYPWFSSFTKIENGGDVSFGDNSKGKILGIRNVGKVSSTLIENVCLVENLKHNLISINQLCDKGYKVIFDKFSCVIENSCDGKTLFVGNRCAEKGVANDDADGDLQEESSKEIQENASQENQEDRQEEQTNTELEQQEGISQTLPKEWRYVSSHPMDVILGDPSRGVTTRSSLKNTCEHNAFISQIEPKSFADAENDESWIMAMQEELNQFERNNVWELVPKPEHQSVIGTKWVFRNKMDESGVVVRNKARLVAQGYNQEEGIDFEETFAPVVRSLEFNSERLILNGKPFI</sequence>
<proteinExistence type="predicted"/>
<keyword evidence="2" id="KW-1185">Reference proteome</keyword>